<accession>A0A445K6D3</accession>
<gene>
    <name evidence="1" type="ORF">D0Y65_014062</name>
</gene>
<dbReference type="Proteomes" id="UP000289340">
    <property type="component" value="Chromosome 6"/>
</dbReference>
<keyword evidence="2" id="KW-1185">Reference proteome</keyword>
<protein>
    <submittedName>
        <fullName evidence="1">Uncharacterized protein</fullName>
    </submittedName>
</protein>
<name>A0A445K6D3_GLYSO</name>
<comment type="caution">
    <text evidence="1">The sequence shown here is derived from an EMBL/GenBank/DDBJ whole genome shotgun (WGS) entry which is preliminary data.</text>
</comment>
<dbReference type="EMBL" id="QZWG01000006">
    <property type="protein sequence ID" value="RZC06354.1"/>
    <property type="molecule type" value="Genomic_DNA"/>
</dbReference>
<reference evidence="1 2" key="1">
    <citation type="submission" date="2018-09" db="EMBL/GenBank/DDBJ databases">
        <title>A high-quality reference genome of wild soybean provides a powerful tool to mine soybean genomes.</title>
        <authorList>
            <person name="Xie M."/>
            <person name="Chung C.Y.L."/>
            <person name="Li M.-W."/>
            <person name="Wong F.-L."/>
            <person name="Chan T.-F."/>
            <person name="Lam H.-M."/>
        </authorList>
    </citation>
    <scope>NUCLEOTIDE SEQUENCE [LARGE SCALE GENOMIC DNA]</scope>
    <source>
        <strain evidence="2">cv. W05</strain>
        <tissue evidence="1">Hypocotyl of etiolated seedlings</tissue>
    </source>
</reference>
<organism evidence="1 2">
    <name type="scientific">Glycine soja</name>
    <name type="common">Wild soybean</name>
    <dbReference type="NCBI Taxonomy" id="3848"/>
    <lineage>
        <taxon>Eukaryota</taxon>
        <taxon>Viridiplantae</taxon>
        <taxon>Streptophyta</taxon>
        <taxon>Embryophyta</taxon>
        <taxon>Tracheophyta</taxon>
        <taxon>Spermatophyta</taxon>
        <taxon>Magnoliopsida</taxon>
        <taxon>eudicotyledons</taxon>
        <taxon>Gunneridae</taxon>
        <taxon>Pentapetalae</taxon>
        <taxon>rosids</taxon>
        <taxon>fabids</taxon>
        <taxon>Fabales</taxon>
        <taxon>Fabaceae</taxon>
        <taxon>Papilionoideae</taxon>
        <taxon>50 kb inversion clade</taxon>
        <taxon>NPAAA clade</taxon>
        <taxon>indigoferoid/millettioid clade</taxon>
        <taxon>Phaseoleae</taxon>
        <taxon>Glycine</taxon>
        <taxon>Glycine subgen. Soja</taxon>
    </lineage>
</organism>
<dbReference type="AlphaFoldDB" id="A0A445K6D3"/>
<evidence type="ECO:0000313" key="2">
    <source>
        <dbReference type="Proteomes" id="UP000289340"/>
    </source>
</evidence>
<evidence type="ECO:0000313" key="1">
    <source>
        <dbReference type="EMBL" id="RZC06354.1"/>
    </source>
</evidence>
<sequence>MMFWVFLLWETNWRKSYFDIKREKNAPAENCSNLLEVTEKRKERGKTVAATGNLLRRWRMATHSGHRLWCRGGGERLWRSVELGKNNIYFFSEEK</sequence>
<proteinExistence type="predicted"/>